<comment type="caution">
    <text evidence="3">The sequence shown here is derived from an EMBL/GenBank/DDBJ whole genome shotgun (WGS) entry which is preliminary data.</text>
</comment>
<dbReference type="AlphaFoldDB" id="A0A1E5P233"/>
<reference evidence="3 4" key="1">
    <citation type="submission" date="2016-08" db="EMBL/GenBank/DDBJ databases">
        <title>Complete genome sequence of Streptomyces agglomeratus strain 6-3-2, a novel anti-MRSA actinomycete isolated from Wuli of Tebit, China.</title>
        <authorList>
            <person name="Chen X."/>
        </authorList>
    </citation>
    <scope>NUCLEOTIDE SEQUENCE [LARGE SCALE GENOMIC DNA]</scope>
    <source>
        <strain evidence="3 4">6-3-2</strain>
    </source>
</reference>
<accession>A0A1E5P233</accession>
<keyword evidence="1" id="KW-1133">Transmembrane helix</keyword>
<sequence>MKPMVQPMLLLLMGAAILRVSLFSDICLRYVKEGLQPFLIASGLVLVGCALAGALPQGLRFIRRRESTGSVPAVAAPGPDGHEHAHVPGIAWLLAAPALVLLMFAPPALGSYTAARDSPKVVEDYDHFKRLPAQGPVPLSLTEFTARVQQDRAKSLQGRTVVMSGFVTPGKGGRWDLTRLLVACCAADSQSLTVPMHGFPAPPADTWVKVTGTWHPSGALGTASAAPALDVRSLERIPPPLSPYKDQPPAP</sequence>
<gene>
    <name evidence="3" type="ORF">AS594_03030</name>
</gene>
<dbReference type="Proteomes" id="UP000095759">
    <property type="component" value="Unassembled WGS sequence"/>
</dbReference>
<feature type="domain" description="DUF1980" evidence="2">
    <location>
        <begin position="154"/>
        <end position="244"/>
    </location>
</feature>
<dbReference type="OrthoDB" id="359029at2"/>
<dbReference type="EMBL" id="MEHJ01000001">
    <property type="protein sequence ID" value="OEJ23605.1"/>
    <property type="molecule type" value="Genomic_DNA"/>
</dbReference>
<proteinExistence type="predicted"/>
<evidence type="ECO:0000313" key="3">
    <source>
        <dbReference type="EMBL" id="OEJ23605.1"/>
    </source>
</evidence>
<keyword evidence="1" id="KW-0812">Transmembrane</keyword>
<dbReference type="STRING" id="285458.BGM19_33760"/>
<keyword evidence="1" id="KW-0472">Membrane</keyword>
<protein>
    <submittedName>
        <fullName evidence="3">TIGR03943 family protein</fullName>
    </submittedName>
</protein>
<name>A0A1E5P233_9ACTN</name>
<organism evidence="3 4">
    <name type="scientific">Streptomyces agglomeratus</name>
    <dbReference type="NCBI Taxonomy" id="285458"/>
    <lineage>
        <taxon>Bacteria</taxon>
        <taxon>Bacillati</taxon>
        <taxon>Actinomycetota</taxon>
        <taxon>Actinomycetes</taxon>
        <taxon>Kitasatosporales</taxon>
        <taxon>Streptomycetaceae</taxon>
        <taxon>Streptomyces</taxon>
    </lineage>
</organism>
<dbReference type="InterPro" id="IPR015402">
    <property type="entry name" value="DUF1980"/>
</dbReference>
<evidence type="ECO:0000256" key="1">
    <source>
        <dbReference type="SAM" id="Phobius"/>
    </source>
</evidence>
<feature type="transmembrane region" description="Helical" evidence="1">
    <location>
        <begin position="90"/>
        <end position="109"/>
    </location>
</feature>
<keyword evidence="4" id="KW-1185">Reference proteome</keyword>
<dbReference type="NCBIfam" id="TIGR03943">
    <property type="entry name" value="TIGR03943 family putative permease subunit"/>
    <property type="match status" value="1"/>
</dbReference>
<dbReference type="Pfam" id="PF21537">
    <property type="entry name" value="DUF1980_C"/>
    <property type="match status" value="1"/>
</dbReference>
<evidence type="ECO:0000259" key="2">
    <source>
        <dbReference type="Pfam" id="PF21537"/>
    </source>
</evidence>
<feature type="transmembrane region" description="Helical" evidence="1">
    <location>
        <begin position="34"/>
        <end position="55"/>
    </location>
</feature>
<dbReference type="InterPro" id="IPR048447">
    <property type="entry name" value="DUF1980_C"/>
</dbReference>
<evidence type="ECO:0000313" key="4">
    <source>
        <dbReference type="Proteomes" id="UP000095759"/>
    </source>
</evidence>